<dbReference type="Pfam" id="PF13193">
    <property type="entry name" value="AMP-binding_C"/>
    <property type="match status" value="1"/>
</dbReference>
<name>A0AAW3ZKC2_9GAMM</name>
<evidence type="ECO:0000256" key="2">
    <source>
        <dbReference type="ARBA" id="ARBA00022598"/>
    </source>
</evidence>
<feature type="domain" description="AMP-dependent synthetase/ligase" evidence="3">
    <location>
        <begin position="10"/>
        <end position="287"/>
    </location>
</feature>
<keyword evidence="2" id="KW-0436">Ligase</keyword>
<evidence type="ECO:0000259" key="3">
    <source>
        <dbReference type="Pfam" id="PF00501"/>
    </source>
</evidence>
<evidence type="ECO:0000256" key="1">
    <source>
        <dbReference type="ARBA" id="ARBA00006432"/>
    </source>
</evidence>
<dbReference type="AlphaFoldDB" id="A0AAW3ZKC2"/>
<dbReference type="GO" id="GO:0031956">
    <property type="term" value="F:medium-chain fatty acid-CoA ligase activity"/>
    <property type="evidence" value="ECO:0007669"/>
    <property type="project" value="TreeGrafter"/>
</dbReference>
<comment type="similarity">
    <text evidence="1">Belongs to the ATP-dependent AMP-binding enzyme family.</text>
</comment>
<dbReference type="Proteomes" id="UP000613768">
    <property type="component" value="Unassembled WGS sequence"/>
</dbReference>
<comment type="caution">
    <text evidence="5">The sequence shown here is derived from an EMBL/GenBank/DDBJ whole genome shotgun (WGS) entry which is preliminary data.</text>
</comment>
<gene>
    <name evidence="5" type="ORF">IFO71_09130</name>
</gene>
<dbReference type="CDD" id="cd04433">
    <property type="entry name" value="AFD_class_I"/>
    <property type="match status" value="1"/>
</dbReference>
<evidence type="ECO:0000259" key="4">
    <source>
        <dbReference type="Pfam" id="PF13193"/>
    </source>
</evidence>
<dbReference type="PANTHER" id="PTHR43201">
    <property type="entry name" value="ACYL-COA SYNTHETASE"/>
    <property type="match status" value="1"/>
</dbReference>
<dbReference type="InterPro" id="IPR042099">
    <property type="entry name" value="ANL_N_sf"/>
</dbReference>
<dbReference type="InterPro" id="IPR045851">
    <property type="entry name" value="AMP-bd_C_sf"/>
</dbReference>
<dbReference type="InterPro" id="IPR025110">
    <property type="entry name" value="AMP-bd_C"/>
</dbReference>
<accession>A0AAW3ZKC2</accession>
<sequence>MQNLATLIEAWADQAGRTAIVCDGAALDYAQLHARIGHWRRQLQVEGIAPGACIAMRGQVSGDMIGLLFALIENANIVVPFLSASDFEVDEALETACVDGVFEFANDGSNRYVDCGYGRSHPLLDRLRGGAGEDGEAGLILFTSGSTGKNKAAVHRFSRLIRNVLQKPGAAYRTLIFLMFDHIGGVNTLLHVLCNGGTAVFVSDRSVATVCHAIESQRVQLLPTTPTFLNMLLISDKRQAYDLSSLELVTYGTEPMSLATLKALNKALPGVRCKQTYGLTEVGILPSRSEDAGSTWMQVGGQSYETRIVDGILWIRTDAAMIGYLNAPSPFDQDGWLNTRDKVEERDGYLRILGRESEIINVGGEKVYPSEIENLILQVENISEVLVSAKASALTGYLVFATVQLIEPEPAAEVERRVRAHCRAHLPPFKVPVGVKVSEDPMFGARFKKIRRPARAAQGELINAIREPASAE</sequence>
<dbReference type="InterPro" id="IPR000873">
    <property type="entry name" value="AMP-dep_synth/lig_dom"/>
</dbReference>
<protein>
    <submittedName>
        <fullName evidence="5">AMP-binding protein</fullName>
    </submittedName>
</protein>
<feature type="domain" description="AMP-binding enzyme C-terminal" evidence="4">
    <location>
        <begin position="371"/>
        <end position="438"/>
    </location>
</feature>
<dbReference type="EMBL" id="JACYTR010000014">
    <property type="protein sequence ID" value="MBD8525905.1"/>
    <property type="molecule type" value="Genomic_DNA"/>
</dbReference>
<dbReference type="Pfam" id="PF00501">
    <property type="entry name" value="AMP-binding"/>
    <property type="match status" value="1"/>
</dbReference>
<dbReference type="RefSeq" id="WP_192029327.1">
    <property type="nucleotide sequence ID" value="NZ_JACYTR010000014.1"/>
</dbReference>
<dbReference type="SUPFAM" id="SSF56801">
    <property type="entry name" value="Acetyl-CoA synthetase-like"/>
    <property type="match status" value="1"/>
</dbReference>
<evidence type="ECO:0000313" key="6">
    <source>
        <dbReference type="Proteomes" id="UP000613768"/>
    </source>
</evidence>
<dbReference type="Gene3D" id="3.30.300.30">
    <property type="match status" value="1"/>
</dbReference>
<reference evidence="5 6" key="1">
    <citation type="submission" date="2020-09" db="EMBL/GenBank/DDBJ databases">
        <title>Pseudoxanthomonas sp. CAU 1598 isolated from sand of Yaerae Beach.</title>
        <authorList>
            <person name="Kim W."/>
        </authorList>
    </citation>
    <scope>NUCLEOTIDE SEQUENCE [LARGE SCALE GENOMIC DNA]</scope>
    <source>
        <strain evidence="5 6">CAU 1598</strain>
    </source>
</reference>
<dbReference type="PANTHER" id="PTHR43201:SF5">
    <property type="entry name" value="MEDIUM-CHAIN ACYL-COA LIGASE ACSF2, MITOCHONDRIAL"/>
    <property type="match status" value="1"/>
</dbReference>
<organism evidence="5 6">
    <name type="scientific">Pseudomarimonas arenosa</name>
    <dbReference type="NCBI Taxonomy" id="2774145"/>
    <lineage>
        <taxon>Bacteria</taxon>
        <taxon>Pseudomonadati</taxon>
        <taxon>Pseudomonadota</taxon>
        <taxon>Gammaproteobacteria</taxon>
        <taxon>Lysobacterales</taxon>
        <taxon>Lysobacteraceae</taxon>
        <taxon>Pseudomarimonas</taxon>
    </lineage>
</organism>
<proteinExistence type="inferred from homology"/>
<evidence type="ECO:0000313" key="5">
    <source>
        <dbReference type="EMBL" id="MBD8525905.1"/>
    </source>
</evidence>
<dbReference type="Gene3D" id="3.40.50.12780">
    <property type="entry name" value="N-terminal domain of ligase-like"/>
    <property type="match status" value="1"/>
</dbReference>
<dbReference type="GO" id="GO:0006631">
    <property type="term" value="P:fatty acid metabolic process"/>
    <property type="evidence" value="ECO:0007669"/>
    <property type="project" value="TreeGrafter"/>
</dbReference>
<keyword evidence="6" id="KW-1185">Reference proteome</keyword>